<feature type="compositionally biased region" description="Low complexity" evidence="1">
    <location>
        <begin position="238"/>
        <end position="251"/>
    </location>
</feature>
<reference evidence="3 4" key="1">
    <citation type="submission" date="2016-06" db="EMBL/GenBank/DDBJ databases">
        <title>Comparative genomics of the ectomycorrhizal sister species Rhizopogon vinicolor and Rhizopogon vesiculosus (Basidiomycota: Boletales) reveals a divergence of the mating type B locus.</title>
        <authorList>
            <consortium name="DOE Joint Genome Institute"/>
            <person name="Mujic A.B."/>
            <person name="Kuo A."/>
            <person name="Tritt A."/>
            <person name="Lipzen A."/>
            <person name="Chen C."/>
            <person name="Johnson J."/>
            <person name="Sharma A."/>
            <person name="Barry K."/>
            <person name="Grigoriev I.V."/>
            <person name="Spatafora J.W."/>
        </authorList>
    </citation>
    <scope>NUCLEOTIDE SEQUENCE [LARGE SCALE GENOMIC DNA]</scope>
    <source>
        <strain evidence="3 4">AM-OR11-026</strain>
    </source>
</reference>
<dbReference type="STRING" id="1314800.A0A1B7NAU8"/>
<evidence type="ECO:0000313" key="3">
    <source>
        <dbReference type="EMBL" id="OAX41894.1"/>
    </source>
</evidence>
<dbReference type="EMBL" id="KV448168">
    <property type="protein sequence ID" value="OAX41894.1"/>
    <property type="molecule type" value="Genomic_DNA"/>
</dbReference>
<feature type="compositionally biased region" description="Low complexity" evidence="1">
    <location>
        <begin position="649"/>
        <end position="686"/>
    </location>
</feature>
<feature type="compositionally biased region" description="Polar residues" evidence="1">
    <location>
        <begin position="386"/>
        <end position="401"/>
    </location>
</feature>
<keyword evidence="2" id="KW-0472">Membrane</keyword>
<feature type="transmembrane region" description="Helical" evidence="2">
    <location>
        <begin position="135"/>
        <end position="158"/>
    </location>
</feature>
<name>A0A1B7NAU8_9AGAM</name>
<organism evidence="3 4">
    <name type="scientific">Rhizopogon vinicolor AM-OR11-026</name>
    <dbReference type="NCBI Taxonomy" id="1314800"/>
    <lineage>
        <taxon>Eukaryota</taxon>
        <taxon>Fungi</taxon>
        <taxon>Dikarya</taxon>
        <taxon>Basidiomycota</taxon>
        <taxon>Agaricomycotina</taxon>
        <taxon>Agaricomycetes</taxon>
        <taxon>Agaricomycetidae</taxon>
        <taxon>Boletales</taxon>
        <taxon>Suillineae</taxon>
        <taxon>Rhizopogonaceae</taxon>
        <taxon>Rhizopogon</taxon>
    </lineage>
</organism>
<protein>
    <submittedName>
        <fullName evidence="3">Uncharacterized protein</fullName>
    </submittedName>
</protein>
<evidence type="ECO:0000256" key="1">
    <source>
        <dbReference type="SAM" id="MobiDB-lite"/>
    </source>
</evidence>
<keyword evidence="2" id="KW-0812">Transmembrane</keyword>
<dbReference type="Proteomes" id="UP000092154">
    <property type="component" value="Unassembled WGS sequence"/>
</dbReference>
<evidence type="ECO:0000313" key="4">
    <source>
        <dbReference type="Proteomes" id="UP000092154"/>
    </source>
</evidence>
<keyword evidence="2" id="KW-1133">Transmembrane helix</keyword>
<gene>
    <name evidence="3" type="ORF">K503DRAFT_854317</name>
</gene>
<feature type="region of interest" description="Disordered" evidence="1">
    <location>
        <begin position="608"/>
        <end position="713"/>
    </location>
</feature>
<evidence type="ECO:0000256" key="2">
    <source>
        <dbReference type="SAM" id="Phobius"/>
    </source>
</evidence>
<feature type="compositionally biased region" description="Polar residues" evidence="1">
    <location>
        <begin position="633"/>
        <end position="643"/>
    </location>
</feature>
<dbReference type="OrthoDB" id="2563978at2759"/>
<feature type="compositionally biased region" description="Basic and acidic residues" evidence="1">
    <location>
        <begin position="332"/>
        <end position="349"/>
    </location>
</feature>
<feature type="region of interest" description="Disordered" evidence="1">
    <location>
        <begin position="725"/>
        <end position="753"/>
    </location>
</feature>
<dbReference type="InParanoid" id="A0A1B7NAU8"/>
<feature type="region of interest" description="Disordered" evidence="1">
    <location>
        <begin position="174"/>
        <end position="251"/>
    </location>
</feature>
<proteinExistence type="predicted"/>
<feature type="region of interest" description="Disordered" evidence="1">
    <location>
        <begin position="481"/>
        <end position="506"/>
    </location>
</feature>
<feature type="compositionally biased region" description="Low complexity" evidence="1">
    <location>
        <begin position="402"/>
        <end position="420"/>
    </location>
</feature>
<feature type="region of interest" description="Disordered" evidence="1">
    <location>
        <begin position="64"/>
        <end position="90"/>
    </location>
</feature>
<keyword evidence="4" id="KW-1185">Reference proteome</keyword>
<dbReference type="AlphaFoldDB" id="A0A1B7NAU8"/>
<sequence>MAATQQLPSWMTLSTTVYTNVAGQTVTSETTLQLPLTYYGPSIPLGTDGAWTYGGLTSPAPSTSFVPTSSSTTSPSATSSATPSSISPSLTSATPSSLSSYLSSTPSTSTFTSTSSSTSATSSSHSTATALSKGALIGIIIGAIALFITLLLLFIWLVRSRRRDSRAITPIWTGWNVVTPDPTGDEESRPAGVGSPRDSGEEADPFLRQSTSGTRRISSSGQLVSPLPPGAALPHVMGSTGSDRTRSSGVSTDYGNVLPGSGHFGQAYNDDGFPALATNDVLGHIMPPGELLRIEDEDEPEEIPPPRIYSASHPSLPDHIAPLLPPPPFEGATRKPSDRSLLDEKEKSVRSASYPTSDMEDSKVFTARRVRVQELGLRGPQDDDSTNTQPVPGPSSWGTSLSRLRMSWFGSSSSRSASRSRSSRKESDQDAEAGQSLLGHRLRVGINPVGERPTSGVSAKSAVSGNTIYHDAVSQMGSPVSLPSRAMTPASQRGSAAPVTDFAPPVPSGAPPAYDDPYDSMGTRNSNLYPSGVDVLDIPAPAPFSSTSMSGSLFPPGLPPLSSRRVWRDSLSVITGSSNGAGITIDVLDAEPPRAGHGWRNLAGGLLGGGAGPDANERRTTSGVPQVIHQGNPMVSEQGSLHSMRSHLSPYSARSSSGSAPASSGRAFNFSGSNSSRPSANSAHSRVATASSGSLNSHRRQGPISPSVSAFGHADPMQYMSRATEEYEDPNTEPGSRTSILGPMPSFTSRSVLSQPTIRSVGATTVTSDDTEVTRTTITMGSEDTTSAAVPWFQEPMRAEI</sequence>
<feature type="region of interest" description="Disordered" evidence="1">
    <location>
        <begin position="298"/>
        <end position="459"/>
    </location>
</feature>
<accession>A0A1B7NAU8</accession>
<feature type="compositionally biased region" description="Low complexity" evidence="1">
    <location>
        <begin position="209"/>
        <end position="222"/>
    </location>
</feature>